<dbReference type="InParanoid" id="M4BGJ8"/>
<evidence type="ECO:0000313" key="3">
    <source>
        <dbReference type="Proteomes" id="UP000011713"/>
    </source>
</evidence>
<organism evidence="2 3">
    <name type="scientific">Hyaloperonospora arabidopsidis (strain Emoy2)</name>
    <name type="common">Downy mildew agent</name>
    <name type="synonym">Peronospora arabidopsidis</name>
    <dbReference type="NCBI Taxonomy" id="559515"/>
    <lineage>
        <taxon>Eukaryota</taxon>
        <taxon>Sar</taxon>
        <taxon>Stramenopiles</taxon>
        <taxon>Oomycota</taxon>
        <taxon>Peronosporomycetes</taxon>
        <taxon>Peronosporales</taxon>
        <taxon>Peronosporaceae</taxon>
        <taxon>Hyaloperonospora</taxon>
    </lineage>
</organism>
<protein>
    <submittedName>
        <fullName evidence="2">Uncharacterized protein</fullName>
    </submittedName>
</protein>
<keyword evidence="3" id="KW-1185">Reference proteome</keyword>
<dbReference type="EMBL" id="JH598234">
    <property type="status" value="NOT_ANNOTATED_CDS"/>
    <property type="molecule type" value="Genomic_DNA"/>
</dbReference>
<dbReference type="VEuPathDB" id="FungiDB:HpaG805419"/>
<dbReference type="AlphaFoldDB" id="M4BGJ8"/>
<proteinExistence type="predicted"/>
<dbReference type="EnsemblProtists" id="HpaT805419">
    <property type="protein sequence ID" value="HpaP805419"/>
    <property type="gene ID" value="HpaG805419"/>
</dbReference>
<reference evidence="3" key="1">
    <citation type="journal article" date="2010" name="Science">
        <title>Signatures of adaptation to obligate biotrophy in the Hyaloperonospora arabidopsidis genome.</title>
        <authorList>
            <person name="Baxter L."/>
            <person name="Tripathy S."/>
            <person name="Ishaque N."/>
            <person name="Boot N."/>
            <person name="Cabral A."/>
            <person name="Kemen E."/>
            <person name="Thines M."/>
            <person name="Ah-Fong A."/>
            <person name="Anderson R."/>
            <person name="Badejoko W."/>
            <person name="Bittner-Eddy P."/>
            <person name="Boore J.L."/>
            <person name="Chibucos M.C."/>
            <person name="Coates M."/>
            <person name="Dehal P."/>
            <person name="Delehaunty K."/>
            <person name="Dong S."/>
            <person name="Downton P."/>
            <person name="Dumas B."/>
            <person name="Fabro G."/>
            <person name="Fronick C."/>
            <person name="Fuerstenberg S.I."/>
            <person name="Fulton L."/>
            <person name="Gaulin E."/>
            <person name="Govers F."/>
            <person name="Hughes L."/>
            <person name="Humphray S."/>
            <person name="Jiang R.H."/>
            <person name="Judelson H."/>
            <person name="Kamoun S."/>
            <person name="Kyung K."/>
            <person name="Meijer H."/>
            <person name="Minx P."/>
            <person name="Morris P."/>
            <person name="Nelson J."/>
            <person name="Phuntumart V."/>
            <person name="Qutob D."/>
            <person name="Rehmany A."/>
            <person name="Rougon-Cardoso A."/>
            <person name="Ryden P."/>
            <person name="Torto-Alalibo T."/>
            <person name="Studholme D."/>
            <person name="Wang Y."/>
            <person name="Win J."/>
            <person name="Wood J."/>
            <person name="Clifton S.W."/>
            <person name="Rogers J."/>
            <person name="Van den Ackerveken G."/>
            <person name="Jones J.D."/>
            <person name="McDowell J.M."/>
            <person name="Beynon J."/>
            <person name="Tyler B.M."/>
        </authorList>
    </citation>
    <scope>NUCLEOTIDE SEQUENCE [LARGE SCALE GENOMIC DNA]</scope>
    <source>
        <strain evidence="3">Emoy2</strain>
    </source>
</reference>
<accession>M4BGJ8</accession>
<feature type="compositionally biased region" description="Polar residues" evidence="1">
    <location>
        <begin position="38"/>
        <end position="52"/>
    </location>
</feature>
<name>M4BGJ8_HYAAE</name>
<sequence>MGNKCRHLRSLINSRSLKKSLEGSVQWHLEPSRCVHQSPVTGSETVTGSNRNVRLEST</sequence>
<reference evidence="2" key="2">
    <citation type="submission" date="2015-06" db="UniProtKB">
        <authorList>
            <consortium name="EnsemblProtists"/>
        </authorList>
    </citation>
    <scope>IDENTIFICATION</scope>
    <source>
        <strain evidence="2">Emoy2</strain>
    </source>
</reference>
<evidence type="ECO:0000313" key="2">
    <source>
        <dbReference type="EnsemblProtists" id="HpaP805419"/>
    </source>
</evidence>
<feature type="region of interest" description="Disordered" evidence="1">
    <location>
        <begin position="36"/>
        <end position="58"/>
    </location>
</feature>
<evidence type="ECO:0000256" key="1">
    <source>
        <dbReference type="SAM" id="MobiDB-lite"/>
    </source>
</evidence>
<dbReference type="HOGENOM" id="CLU_2983180_0_0_1"/>
<dbReference type="Proteomes" id="UP000011713">
    <property type="component" value="Unassembled WGS sequence"/>
</dbReference>